<accession>I7BX32</accession>
<dbReference type="Proteomes" id="UP000006503">
    <property type="component" value="Chromosome"/>
</dbReference>
<reference evidence="2" key="1">
    <citation type="journal article" date="2013" name="Microb. Biotechnol.">
        <title>Metabolic potential of the organic-solvent tolerant Pseudomonas putida DOT-T1E deduced from its annotated genome.</title>
        <authorList>
            <person name="Udaondo Z."/>
            <person name="Molina L."/>
            <person name="Daniels C."/>
            <person name="Gomez M.J."/>
            <person name="Molina-Henares M.A."/>
            <person name="Matilla M.A."/>
            <person name="Roca A."/>
            <person name="Fernandez M."/>
            <person name="Duque E."/>
            <person name="Segura A."/>
            <person name="Ramos J.L."/>
        </authorList>
    </citation>
    <scope>NUCLEOTIDE SEQUENCE [LARGE SCALE GENOMIC DNA]</scope>
    <source>
        <strain evidence="2">DOT-T1E</strain>
    </source>
</reference>
<dbReference type="Gene3D" id="3.40.50.150">
    <property type="entry name" value="Vaccinia Virus protein VP39"/>
    <property type="match status" value="1"/>
</dbReference>
<name>I7BX32_PSEPT</name>
<dbReference type="SUPFAM" id="SSF53335">
    <property type="entry name" value="S-adenosyl-L-methionine-dependent methyltransferases"/>
    <property type="match status" value="1"/>
</dbReference>
<evidence type="ECO:0008006" key="3">
    <source>
        <dbReference type="Google" id="ProtNLM"/>
    </source>
</evidence>
<organism evidence="1 2">
    <name type="scientific">Pseudomonas putida (strain DOT-T1E)</name>
    <dbReference type="NCBI Taxonomy" id="1196325"/>
    <lineage>
        <taxon>Bacteria</taxon>
        <taxon>Pseudomonadati</taxon>
        <taxon>Pseudomonadota</taxon>
        <taxon>Gammaproteobacteria</taxon>
        <taxon>Pseudomonadales</taxon>
        <taxon>Pseudomonadaceae</taxon>
        <taxon>Pseudomonas</taxon>
    </lineage>
</organism>
<dbReference type="KEGG" id="ppx:T1E_2893"/>
<dbReference type="EMBL" id="CP003734">
    <property type="protein sequence ID" value="AFO48732.1"/>
    <property type="molecule type" value="Genomic_DNA"/>
</dbReference>
<proteinExistence type="predicted"/>
<evidence type="ECO:0000313" key="1">
    <source>
        <dbReference type="EMBL" id="AFO48732.1"/>
    </source>
</evidence>
<evidence type="ECO:0000313" key="2">
    <source>
        <dbReference type="Proteomes" id="UP000006503"/>
    </source>
</evidence>
<dbReference type="HOGENOM" id="CLU_1193350_0_0_6"/>
<dbReference type="InterPro" id="IPR029063">
    <property type="entry name" value="SAM-dependent_MTases_sf"/>
</dbReference>
<dbReference type="RefSeq" id="WP_014860558.1">
    <property type="nucleotide sequence ID" value="NC_018220.1"/>
</dbReference>
<protein>
    <recommendedName>
        <fullName evidence="3">DNA methylase adenine-specific domain-containing protein</fullName>
    </recommendedName>
</protein>
<sequence>MNSQERQNLLSKFKNELLNVSSYLKGSEKGKLSESYKLFIEYSFQMICYAWIDKNMDRRLDNGAWFYVCQDAKVDYEVFQDNHAIGDALLSYFDLVAAHEPFTDLLTMVHEDLLLSGKGGEGIGQFLTPPDLSYLLAELAFAGGCFRDSIQSDDCCGAGSLTLGLLKRRFNADPASFKTLSVEMADIDELACKAAFIQVATSILSHNIKMNRVRVFNGNVLTEYGERRRLLVELQSPCIDVGSSNKAGLFKAFDKVCELCN</sequence>
<gene>
    <name evidence="1" type="ordered locus">T1E_2893</name>
</gene>
<dbReference type="AlphaFoldDB" id="I7BX32"/>